<evidence type="ECO:0000256" key="4">
    <source>
        <dbReference type="ARBA" id="ARBA00022576"/>
    </source>
</evidence>
<dbReference type="Gene3D" id="3.40.640.10">
    <property type="entry name" value="Type I PLP-dependent aspartate aminotransferase-like (Major domain)"/>
    <property type="match status" value="1"/>
</dbReference>
<comment type="cofactor">
    <cofactor evidence="1">
        <name>pyridoxal 5'-phosphate</name>
        <dbReference type="ChEBI" id="CHEBI:597326"/>
    </cofactor>
</comment>
<dbReference type="GO" id="GO:1901605">
    <property type="term" value="P:alpha-amino acid metabolic process"/>
    <property type="evidence" value="ECO:0007669"/>
    <property type="project" value="TreeGrafter"/>
</dbReference>
<sequence length="398" mass="45391">MNPELFFTKNTKAALKNDPPGEWMPPVPDYCIPLSAGYPAQSLVPYNEMNEAVCALIDEEKNLPFQYLGSKRVNTVKKFVRERLVERGVVLLEKEILVTAGAIQGIDLIARTFIDRDTLVVVESPSYMEGLEVFRNYTDHFITVPIDENGMQTEELEKTLKDRKEKNLPMPKLVYTIPSFHNPTGTTMSIDRRRHLLELASEYNFLIIEDDAYGELYFEERPTPIKAMDSGSRVLYLGSFSKTIAPGLRVGYVAARSDLIEPLAWFKKDLDHPFAEATLGSYLIQTDMKKRFEMLRKVYQQNCKTIISSLEKYMGEIATWQQPSGGYFVWVNIPGINTSEILVEAMQAGVSYVPGKHFFVHEQEGLSYLRLSFSFVSREEMVSAVEILSQVVKKHLNK</sequence>
<comment type="subunit">
    <text evidence="3">Homodimer.</text>
</comment>
<evidence type="ECO:0000256" key="2">
    <source>
        <dbReference type="ARBA" id="ARBA00007441"/>
    </source>
</evidence>
<dbReference type="FunFam" id="3.40.640.10:FF:000053">
    <property type="entry name" value="Aminotransferase, class I"/>
    <property type="match status" value="1"/>
</dbReference>
<evidence type="ECO:0000256" key="3">
    <source>
        <dbReference type="ARBA" id="ARBA00011738"/>
    </source>
</evidence>
<keyword evidence="5" id="KW-0808">Transferase</keyword>
<keyword evidence="4 8" id="KW-0032">Aminotransferase</keyword>
<evidence type="ECO:0000256" key="1">
    <source>
        <dbReference type="ARBA" id="ARBA00001933"/>
    </source>
</evidence>
<dbReference type="InterPro" id="IPR015424">
    <property type="entry name" value="PyrdxlP-dep_Trfase"/>
</dbReference>
<name>A0A941HU32_9BACI</name>
<proteinExistence type="inferred from homology"/>
<evidence type="ECO:0000313" key="8">
    <source>
        <dbReference type="EMBL" id="MBR7554993.1"/>
    </source>
</evidence>
<keyword evidence="6" id="KW-0663">Pyridoxal phosphate</keyword>
<accession>A0A941HU32</accession>
<dbReference type="GO" id="GO:0008483">
    <property type="term" value="F:transaminase activity"/>
    <property type="evidence" value="ECO:0007669"/>
    <property type="project" value="UniProtKB-KW"/>
</dbReference>
<dbReference type="GO" id="GO:0030170">
    <property type="term" value="F:pyridoxal phosphate binding"/>
    <property type="evidence" value="ECO:0007669"/>
    <property type="project" value="InterPro"/>
</dbReference>
<evidence type="ECO:0000256" key="5">
    <source>
        <dbReference type="ARBA" id="ARBA00022679"/>
    </source>
</evidence>
<evidence type="ECO:0000256" key="6">
    <source>
        <dbReference type="ARBA" id="ARBA00022898"/>
    </source>
</evidence>
<dbReference type="RefSeq" id="WP_212371602.1">
    <property type="nucleotide sequence ID" value="NZ_JAGSIE010000051.1"/>
</dbReference>
<dbReference type="InterPro" id="IPR015421">
    <property type="entry name" value="PyrdxlP-dep_Trfase_major"/>
</dbReference>
<dbReference type="PANTHER" id="PTHR42790:SF19">
    <property type="entry name" value="KYNURENINE_ALPHA-AMINOADIPATE AMINOTRANSFERASE, MITOCHONDRIAL"/>
    <property type="match status" value="1"/>
</dbReference>
<gene>
    <name evidence="8" type="ORF">KC820_12730</name>
</gene>
<evidence type="ECO:0000313" key="9">
    <source>
        <dbReference type="Proteomes" id="UP000675431"/>
    </source>
</evidence>
<dbReference type="CDD" id="cd00609">
    <property type="entry name" value="AAT_like"/>
    <property type="match status" value="1"/>
</dbReference>
<dbReference type="Pfam" id="PF00155">
    <property type="entry name" value="Aminotran_1_2"/>
    <property type="match status" value="1"/>
</dbReference>
<dbReference type="SUPFAM" id="SSF53383">
    <property type="entry name" value="PLP-dependent transferases"/>
    <property type="match status" value="1"/>
</dbReference>
<dbReference type="InterPro" id="IPR004839">
    <property type="entry name" value="Aminotransferase_I/II_large"/>
</dbReference>
<comment type="caution">
    <text evidence="8">The sequence shown here is derived from an EMBL/GenBank/DDBJ whole genome shotgun (WGS) entry which is preliminary data.</text>
</comment>
<reference evidence="8 9" key="1">
    <citation type="submission" date="2021-04" db="EMBL/GenBank/DDBJ databases">
        <title>Allobacillus sp. nov. SKP8-2 isolated from shrimp paste.</title>
        <authorList>
            <person name="Tanasupawat S."/>
            <person name="Yiamsombat S."/>
            <person name="Kanchanasin P."/>
            <person name="Kuncharoen N."/>
        </authorList>
    </citation>
    <scope>NUCLEOTIDE SEQUENCE [LARGE SCALE GENOMIC DNA]</scope>
    <source>
        <strain evidence="8 9">SKP8-2</strain>
    </source>
</reference>
<feature type="domain" description="Aminotransferase class I/classII large" evidence="7">
    <location>
        <begin position="80"/>
        <end position="387"/>
    </location>
</feature>
<dbReference type="Proteomes" id="UP000675431">
    <property type="component" value="Unassembled WGS sequence"/>
</dbReference>
<dbReference type="Gene3D" id="3.90.1150.10">
    <property type="entry name" value="Aspartate Aminotransferase, domain 1"/>
    <property type="match status" value="1"/>
</dbReference>
<protein>
    <submittedName>
        <fullName evidence="8">PLP-dependent aminotransferase family protein</fullName>
    </submittedName>
</protein>
<dbReference type="EMBL" id="JAGSIE010000051">
    <property type="protein sequence ID" value="MBR7554993.1"/>
    <property type="molecule type" value="Genomic_DNA"/>
</dbReference>
<dbReference type="InterPro" id="IPR050859">
    <property type="entry name" value="Class-I_PLP-dep_aminotransf"/>
</dbReference>
<dbReference type="AlphaFoldDB" id="A0A941HU32"/>
<keyword evidence="9" id="KW-1185">Reference proteome</keyword>
<dbReference type="PANTHER" id="PTHR42790">
    <property type="entry name" value="AMINOTRANSFERASE"/>
    <property type="match status" value="1"/>
</dbReference>
<dbReference type="InterPro" id="IPR015422">
    <property type="entry name" value="PyrdxlP-dep_Trfase_small"/>
</dbReference>
<comment type="similarity">
    <text evidence="2">Belongs to the class-I pyridoxal-phosphate-dependent aminotransferase family.</text>
</comment>
<evidence type="ECO:0000259" key="7">
    <source>
        <dbReference type="Pfam" id="PF00155"/>
    </source>
</evidence>
<organism evidence="8 9">
    <name type="scientific">Allobacillus saliphilus</name>
    <dbReference type="NCBI Taxonomy" id="2912308"/>
    <lineage>
        <taxon>Bacteria</taxon>
        <taxon>Bacillati</taxon>
        <taxon>Bacillota</taxon>
        <taxon>Bacilli</taxon>
        <taxon>Bacillales</taxon>
        <taxon>Bacillaceae</taxon>
        <taxon>Allobacillus</taxon>
    </lineage>
</organism>